<accession>W0EAP6</accession>
<reference evidence="2 3" key="1">
    <citation type="submission" date="2013-12" db="EMBL/GenBank/DDBJ databases">
        <authorList>
            <consortium name="DOE Joint Genome Institute"/>
            <person name="Smidt H."/>
            <person name="Huntemann M."/>
            <person name="Han J."/>
            <person name="Chen A."/>
            <person name="Kyrpides N."/>
            <person name="Mavromatis K."/>
            <person name="Markowitz V."/>
            <person name="Palaniappan K."/>
            <person name="Ivanova N."/>
            <person name="Schaumberg A."/>
            <person name="Pati A."/>
            <person name="Liolios K."/>
            <person name="Nordberg H.P."/>
            <person name="Cantor M.N."/>
            <person name="Hua S.X."/>
            <person name="Woyke T."/>
        </authorList>
    </citation>
    <scope>NUCLEOTIDE SEQUENCE [LARGE SCALE GENOMIC DNA]</scope>
    <source>
        <strain evidence="3">DSM 15288</strain>
    </source>
</reference>
<dbReference type="Gene3D" id="3.30.70.270">
    <property type="match status" value="1"/>
</dbReference>
<keyword evidence="3" id="KW-1185">Reference proteome</keyword>
<dbReference type="NCBIfam" id="TIGR00254">
    <property type="entry name" value="GGDEF"/>
    <property type="match status" value="1"/>
</dbReference>
<dbReference type="PROSITE" id="PS50887">
    <property type="entry name" value="GGDEF"/>
    <property type="match status" value="1"/>
</dbReference>
<gene>
    <name evidence="2" type="ORF">DESME_02940</name>
</gene>
<dbReference type="Pfam" id="PF00990">
    <property type="entry name" value="GGDEF"/>
    <property type="match status" value="1"/>
</dbReference>
<dbReference type="eggNOG" id="COG3706">
    <property type="taxonomic scope" value="Bacteria"/>
</dbReference>
<dbReference type="FunFam" id="3.30.70.270:FF:000001">
    <property type="entry name" value="Diguanylate cyclase domain protein"/>
    <property type="match status" value="1"/>
</dbReference>
<evidence type="ECO:0000259" key="1">
    <source>
        <dbReference type="PROSITE" id="PS50887"/>
    </source>
</evidence>
<dbReference type="InterPro" id="IPR043128">
    <property type="entry name" value="Rev_trsase/Diguanyl_cyclase"/>
</dbReference>
<dbReference type="STRING" id="871968.DESME_02940"/>
<dbReference type="CDD" id="cd01949">
    <property type="entry name" value="GGDEF"/>
    <property type="match status" value="1"/>
</dbReference>
<dbReference type="InterPro" id="IPR000160">
    <property type="entry name" value="GGDEF_dom"/>
</dbReference>
<dbReference type="GO" id="GO:1902201">
    <property type="term" value="P:negative regulation of bacterial-type flagellum-dependent cell motility"/>
    <property type="evidence" value="ECO:0007669"/>
    <property type="project" value="TreeGrafter"/>
</dbReference>
<dbReference type="AlphaFoldDB" id="W0EAP6"/>
<dbReference type="GO" id="GO:0043709">
    <property type="term" value="P:cell adhesion involved in single-species biofilm formation"/>
    <property type="evidence" value="ECO:0007669"/>
    <property type="project" value="TreeGrafter"/>
</dbReference>
<dbReference type="GO" id="GO:0005886">
    <property type="term" value="C:plasma membrane"/>
    <property type="evidence" value="ECO:0007669"/>
    <property type="project" value="TreeGrafter"/>
</dbReference>
<dbReference type="Proteomes" id="UP000010847">
    <property type="component" value="Chromosome"/>
</dbReference>
<dbReference type="PANTHER" id="PTHR45138:SF9">
    <property type="entry name" value="DIGUANYLATE CYCLASE DGCM-RELATED"/>
    <property type="match status" value="1"/>
</dbReference>
<dbReference type="InterPro" id="IPR029787">
    <property type="entry name" value="Nucleotide_cyclase"/>
</dbReference>
<feature type="domain" description="GGDEF" evidence="1">
    <location>
        <begin position="48"/>
        <end position="185"/>
    </location>
</feature>
<protein>
    <submittedName>
        <fullName evidence="2">Diguanylate cyclase</fullName>
    </submittedName>
</protein>
<dbReference type="SMART" id="SM00267">
    <property type="entry name" value="GGDEF"/>
    <property type="match status" value="1"/>
</dbReference>
<name>W0EAP6_9FIRM</name>
<dbReference type="GO" id="GO:0052621">
    <property type="term" value="F:diguanylate cyclase activity"/>
    <property type="evidence" value="ECO:0007669"/>
    <property type="project" value="TreeGrafter"/>
</dbReference>
<dbReference type="KEGG" id="dmt:DESME_02940"/>
<evidence type="ECO:0000313" key="2">
    <source>
        <dbReference type="EMBL" id="AHF06131.1"/>
    </source>
</evidence>
<dbReference type="SUPFAM" id="SSF55073">
    <property type="entry name" value="Nucleotide cyclase"/>
    <property type="match status" value="1"/>
</dbReference>
<dbReference type="EMBL" id="CP007032">
    <property type="protein sequence ID" value="AHF06131.1"/>
    <property type="molecule type" value="Genomic_DNA"/>
</dbReference>
<sequence length="186" mass="21387">MKLHKQLKKANKRWKLLSTIDEVTGIPNRRCFDNKLKREWNRCLREGKSLTLILLDIDKFKLYNDNYGHLQGDNCLRKVAKTLSSVLKRSSDFIGRFGGEEFGVVLANSDYDNAMEVAEQLRKHIEMLKITHEQSSPIPYITISLGSATITPTSNTRLEKLINAADQKLYQAKDRGRNQVCAVRMF</sequence>
<proteinExistence type="predicted"/>
<organism evidence="2 3">
    <name type="scientific">Desulfitobacterium metallireducens DSM 15288</name>
    <dbReference type="NCBI Taxonomy" id="871968"/>
    <lineage>
        <taxon>Bacteria</taxon>
        <taxon>Bacillati</taxon>
        <taxon>Bacillota</taxon>
        <taxon>Clostridia</taxon>
        <taxon>Eubacteriales</taxon>
        <taxon>Desulfitobacteriaceae</taxon>
        <taxon>Desulfitobacterium</taxon>
    </lineage>
</organism>
<dbReference type="HOGENOM" id="CLU_000445_11_16_9"/>
<dbReference type="InterPro" id="IPR050469">
    <property type="entry name" value="Diguanylate_Cyclase"/>
</dbReference>
<dbReference type="PANTHER" id="PTHR45138">
    <property type="entry name" value="REGULATORY COMPONENTS OF SENSORY TRANSDUCTION SYSTEM"/>
    <property type="match status" value="1"/>
</dbReference>
<evidence type="ECO:0000313" key="3">
    <source>
        <dbReference type="Proteomes" id="UP000010847"/>
    </source>
</evidence>